<dbReference type="PRINTS" id="PR00237">
    <property type="entry name" value="GPCRRHODOPSN"/>
</dbReference>
<dbReference type="Gene3D" id="1.20.1070.10">
    <property type="entry name" value="Rhodopsin 7-helix transmembrane proteins"/>
    <property type="match status" value="2"/>
</dbReference>
<keyword evidence="12" id="KW-1185">Reference proteome</keyword>
<dbReference type="InterPro" id="IPR017452">
    <property type="entry name" value="GPCR_Rhodpsn_7TM"/>
</dbReference>
<evidence type="ECO:0000256" key="6">
    <source>
        <dbReference type="ARBA" id="ARBA00023136"/>
    </source>
</evidence>
<evidence type="ECO:0000313" key="11">
    <source>
        <dbReference type="EnsemblMetazoa" id="KAF7489593.1"/>
    </source>
</evidence>
<evidence type="ECO:0000313" key="10">
    <source>
        <dbReference type="EMBL" id="KAF7489593.1"/>
    </source>
</evidence>
<reference evidence="10" key="2">
    <citation type="submission" date="2020-01" db="EMBL/GenBank/DDBJ databases">
        <authorList>
            <person name="Korhonen P.K.K."/>
            <person name="Guangxu M.G."/>
            <person name="Wang T.W."/>
            <person name="Stroehlein A.J.S."/>
            <person name="Young N.D."/>
            <person name="Ang C.-S.A."/>
            <person name="Fernando D.W.F."/>
            <person name="Lu H.L."/>
            <person name="Taylor S.T."/>
            <person name="Ehtesham M.E.M."/>
            <person name="Najaraj S.H.N."/>
            <person name="Harsha G.H.G."/>
            <person name="Madugundu A.M."/>
            <person name="Renuse S.R."/>
            <person name="Holt D.H."/>
            <person name="Pandey A.P."/>
            <person name="Papenfuss A.P."/>
            <person name="Gasser R.B.G."/>
            <person name="Fischer K.F."/>
        </authorList>
    </citation>
    <scope>NUCLEOTIDE SEQUENCE</scope>
    <source>
        <strain evidence="10">SSS_KF_BRIS2020</strain>
    </source>
</reference>
<organism evidence="10">
    <name type="scientific">Sarcoptes scabiei</name>
    <name type="common">Itch mite</name>
    <name type="synonym">Acarus scabiei</name>
    <dbReference type="NCBI Taxonomy" id="52283"/>
    <lineage>
        <taxon>Eukaryota</taxon>
        <taxon>Metazoa</taxon>
        <taxon>Ecdysozoa</taxon>
        <taxon>Arthropoda</taxon>
        <taxon>Chelicerata</taxon>
        <taxon>Arachnida</taxon>
        <taxon>Acari</taxon>
        <taxon>Acariformes</taxon>
        <taxon>Sarcoptiformes</taxon>
        <taxon>Astigmata</taxon>
        <taxon>Psoroptidia</taxon>
        <taxon>Sarcoptoidea</taxon>
        <taxon>Sarcoptidae</taxon>
        <taxon>Sarcoptinae</taxon>
        <taxon>Sarcoptes</taxon>
    </lineage>
</organism>
<comment type="similarity">
    <text evidence="2">Belongs to the G-protein coupled receptor 1 family.</text>
</comment>
<dbReference type="PANTHER" id="PTHR22750">
    <property type="entry name" value="G-PROTEIN COUPLED RECEPTOR"/>
    <property type="match status" value="1"/>
</dbReference>
<name>A0A834R8Z0_SARSC</name>
<keyword evidence="5 8" id="KW-1133">Transmembrane helix</keyword>
<protein>
    <recommendedName>
        <fullName evidence="9">G-protein coupled receptors family 1 profile domain-containing protein</fullName>
    </recommendedName>
</protein>
<evidence type="ECO:0000256" key="2">
    <source>
        <dbReference type="ARBA" id="ARBA00010663"/>
    </source>
</evidence>
<dbReference type="GO" id="GO:0005886">
    <property type="term" value="C:plasma membrane"/>
    <property type="evidence" value="ECO:0007669"/>
    <property type="project" value="UniProtKB-SubCell"/>
</dbReference>
<reference evidence="12" key="1">
    <citation type="journal article" date="2020" name="PLoS Negl. Trop. Dis.">
        <title>High-quality nuclear genome for Sarcoptes scabiei-A critical resource for a neglected parasite.</title>
        <authorList>
            <person name="Korhonen P.K."/>
            <person name="Gasser R.B."/>
            <person name="Ma G."/>
            <person name="Wang T."/>
            <person name="Stroehlein A.J."/>
            <person name="Young N.D."/>
            <person name="Ang C.S."/>
            <person name="Fernando D.D."/>
            <person name="Lu H.C."/>
            <person name="Taylor S."/>
            <person name="Reynolds S.L."/>
            <person name="Mofiz E."/>
            <person name="Najaraj S.H."/>
            <person name="Gowda H."/>
            <person name="Madugundu A."/>
            <person name="Renuse S."/>
            <person name="Holt D."/>
            <person name="Pandey A."/>
            <person name="Papenfuss A.T."/>
            <person name="Fischer K."/>
        </authorList>
    </citation>
    <scope>NUCLEOTIDE SEQUENCE [LARGE SCALE GENOMIC DNA]</scope>
</reference>
<evidence type="ECO:0000256" key="4">
    <source>
        <dbReference type="ARBA" id="ARBA00022692"/>
    </source>
</evidence>
<feature type="region of interest" description="Disordered" evidence="7">
    <location>
        <begin position="354"/>
        <end position="404"/>
    </location>
</feature>
<evidence type="ECO:0000256" key="1">
    <source>
        <dbReference type="ARBA" id="ARBA00004651"/>
    </source>
</evidence>
<dbReference type="Proteomes" id="UP000070412">
    <property type="component" value="Unassembled WGS sequence"/>
</dbReference>
<feature type="compositionally biased region" description="Polar residues" evidence="7">
    <location>
        <begin position="362"/>
        <end position="375"/>
    </location>
</feature>
<dbReference type="Pfam" id="PF00001">
    <property type="entry name" value="7tm_1"/>
    <property type="match status" value="1"/>
</dbReference>
<dbReference type="OrthoDB" id="9894375at2759"/>
<evidence type="ECO:0000256" key="8">
    <source>
        <dbReference type="SAM" id="Phobius"/>
    </source>
</evidence>
<gene>
    <name evidence="10" type="ORF">SSS_6755</name>
</gene>
<keyword evidence="6 8" id="KW-0472">Membrane</keyword>
<dbReference type="GO" id="GO:0004930">
    <property type="term" value="F:G protein-coupled receptor activity"/>
    <property type="evidence" value="ECO:0007669"/>
    <property type="project" value="InterPro"/>
</dbReference>
<evidence type="ECO:0000256" key="7">
    <source>
        <dbReference type="SAM" id="MobiDB-lite"/>
    </source>
</evidence>
<evidence type="ECO:0000256" key="5">
    <source>
        <dbReference type="ARBA" id="ARBA00022989"/>
    </source>
</evidence>
<sequence>MSFICWFMPSVIIASYFGSIPCQGFQHQNCRSDFILTFRFRVLVVIAFFFPLLLMFYLYIRIFIIIKKHQKQRRMIRNENQCDQTMINQQQTISKFPKENRSIKRTDWREDDDGVGVGCGLGEGDDNDDDDEESSKSFVLLVPETIIETQTVRLDHKIKNIDPKSCSNVINLNGGSMHRQTIQNNDGLKRCDNILKNHCKQTTPFSIRSASTIRNHHHTNSLVMPKQSANSSVSASTITRNGSGGNAKALVTTLLILGTYILCWMPAVLYFALTCIDHCYFPITTIDYRLRVIFSFIVNGLVILKAIVDPFIYSFRMKEMKSSLKRCLIFFCPLFCVEKNCPLMARTETSSFHHHHHRRQPSNHQSDSSGSNQFFDTKRVEKRRNSRQQSSRYRSRSYEKNSII</sequence>
<dbReference type="AlphaFoldDB" id="A0A834R8Z0"/>
<feature type="transmembrane region" description="Helical" evidence="8">
    <location>
        <begin position="42"/>
        <end position="66"/>
    </location>
</feature>
<dbReference type="EnsemblMetazoa" id="SSS_6755s_mrna">
    <property type="protein sequence ID" value="KAF7489593.1"/>
    <property type="gene ID" value="SSS_6755"/>
</dbReference>
<dbReference type="PROSITE" id="PS50262">
    <property type="entry name" value="G_PROTEIN_RECEP_F1_2"/>
    <property type="match status" value="1"/>
</dbReference>
<evidence type="ECO:0000313" key="12">
    <source>
        <dbReference type="Proteomes" id="UP000070412"/>
    </source>
</evidence>
<proteinExistence type="inferred from homology"/>
<dbReference type="SUPFAM" id="SSF81321">
    <property type="entry name" value="Family A G protein-coupled receptor-like"/>
    <property type="match status" value="1"/>
</dbReference>
<dbReference type="EMBL" id="WVUK01000064">
    <property type="protein sequence ID" value="KAF7489593.1"/>
    <property type="molecule type" value="Genomic_DNA"/>
</dbReference>
<keyword evidence="3" id="KW-1003">Cell membrane</keyword>
<feature type="transmembrane region" description="Helical" evidence="8">
    <location>
        <begin position="249"/>
        <end position="273"/>
    </location>
</feature>
<keyword evidence="4 8" id="KW-0812">Transmembrane</keyword>
<dbReference type="InterPro" id="IPR000276">
    <property type="entry name" value="GPCR_Rhodpsn"/>
</dbReference>
<accession>A0A834R8Z0</accession>
<evidence type="ECO:0000256" key="3">
    <source>
        <dbReference type="ARBA" id="ARBA00022475"/>
    </source>
</evidence>
<comment type="subcellular location">
    <subcellularLocation>
        <location evidence="1">Cell membrane</location>
        <topology evidence="1">Multi-pass membrane protein</topology>
    </subcellularLocation>
</comment>
<evidence type="ECO:0000259" key="9">
    <source>
        <dbReference type="PROSITE" id="PS50262"/>
    </source>
</evidence>
<feature type="domain" description="G-protein coupled receptors family 1 profile" evidence="9">
    <location>
        <begin position="1"/>
        <end position="313"/>
    </location>
</feature>
<feature type="transmembrane region" description="Helical" evidence="8">
    <location>
        <begin position="293"/>
        <end position="315"/>
    </location>
</feature>
<reference evidence="11" key="3">
    <citation type="submission" date="2022-06" db="UniProtKB">
        <authorList>
            <consortium name="EnsemblMetazoa"/>
        </authorList>
    </citation>
    <scope>IDENTIFICATION</scope>
</reference>